<dbReference type="RefSeq" id="WP_184096077.1">
    <property type="nucleotide sequence ID" value="NZ_AP023367.1"/>
</dbReference>
<dbReference type="AlphaFoldDB" id="A0A6S6QVZ9"/>
<evidence type="ECO:0000313" key="1">
    <source>
        <dbReference type="EMBL" id="BCJ95413.1"/>
    </source>
</evidence>
<evidence type="ECO:0000313" key="2">
    <source>
        <dbReference type="Proteomes" id="UP000515561"/>
    </source>
</evidence>
<dbReference type="Proteomes" id="UP000515561">
    <property type="component" value="Chromosome"/>
</dbReference>
<dbReference type="Pfam" id="PF06197">
    <property type="entry name" value="DUF998"/>
    <property type="match status" value="1"/>
</dbReference>
<name>A0A6S6QVZ9_9FIRM</name>
<dbReference type="EMBL" id="AP023367">
    <property type="protein sequence ID" value="BCJ95413.1"/>
    <property type="molecule type" value="Genomic_DNA"/>
</dbReference>
<organism evidence="1 2">
    <name type="scientific">Anaerocolumna cellulosilytica</name>
    <dbReference type="NCBI Taxonomy" id="433286"/>
    <lineage>
        <taxon>Bacteria</taxon>
        <taxon>Bacillati</taxon>
        <taxon>Bacillota</taxon>
        <taxon>Clostridia</taxon>
        <taxon>Lachnospirales</taxon>
        <taxon>Lachnospiraceae</taxon>
        <taxon>Anaerocolumna</taxon>
    </lineage>
</organism>
<dbReference type="KEGG" id="acel:acsn021_29820"/>
<keyword evidence="2" id="KW-1185">Reference proteome</keyword>
<sequence>MKLIKYFIPLGMIGVFFYFAHVITGELLWKEYNPITMDISSLTADGAPNYKLLRIINFPYGVFYVLFAFGMVLKSLRSSNRILKTGFIFLLVMEVISILGYALFPLTGDKSEMNFQNSMHLAVTALVVFTTIASGFCIAIGYRKFGKTRTIGNLTLLLAVLITVFGSLNPINMAMDLNILGLTERLCIYTVQVFIFVLSYYNTFIQKEI</sequence>
<protein>
    <submittedName>
        <fullName evidence="1">Uncharacterized protein</fullName>
    </submittedName>
</protein>
<gene>
    <name evidence="1" type="ORF">acsn021_29820</name>
</gene>
<accession>A0A6S6QVZ9</accession>
<reference evidence="1 2" key="1">
    <citation type="journal article" date="2016" name="Int. J. Syst. Evol. Microbiol.">
        <title>Descriptions of Anaerotaenia torta gen. nov., sp. nov. and Anaerocolumna cellulosilytica gen. nov., sp. nov. isolated from a methanogenic reactor of cattle waste.</title>
        <authorList>
            <person name="Uek A."/>
            <person name="Ohtaki Y."/>
            <person name="Kaku N."/>
            <person name="Ueki K."/>
        </authorList>
    </citation>
    <scope>NUCLEOTIDE SEQUENCE [LARGE SCALE GENOMIC DNA]</scope>
    <source>
        <strain evidence="1 2">SN021</strain>
    </source>
</reference>
<proteinExistence type="predicted"/>
<dbReference type="InterPro" id="IPR009339">
    <property type="entry name" value="DUF998"/>
</dbReference>